<organism evidence="1 2">
    <name type="scientific">Caerostris extrusa</name>
    <name type="common">Bark spider</name>
    <name type="synonym">Caerostris bankana</name>
    <dbReference type="NCBI Taxonomy" id="172846"/>
    <lineage>
        <taxon>Eukaryota</taxon>
        <taxon>Metazoa</taxon>
        <taxon>Ecdysozoa</taxon>
        <taxon>Arthropoda</taxon>
        <taxon>Chelicerata</taxon>
        <taxon>Arachnida</taxon>
        <taxon>Araneae</taxon>
        <taxon>Araneomorphae</taxon>
        <taxon>Entelegynae</taxon>
        <taxon>Araneoidea</taxon>
        <taxon>Araneidae</taxon>
        <taxon>Caerostris</taxon>
    </lineage>
</organism>
<dbReference type="EMBL" id="BPLR01000346">
    <property type="protein sequence ID" value="GIY94076.1"/>
    <property type="molecule type" value="Genomic_DNA"/>
</dbReference>
<accession>A0AAV4XGJ0</accession>
<sequence>MLENSHYKLSQGNLSVGAYTAYKFDKQSESRQLQGTGLAQCKLFLSCSPTVRDTTDQRVSKKIAVKNYHLPLNRQALSRTTPFGFESNYRFPPVRLFLSSKLPGIFEGTAASDKIFFEYFIAYGRRRVSVKVSGLDKALWLLLCGRTTSFGFKSNYRSAPSPVRLFLSSICPEFLKEQPPLIKYCSNNSMLTEDGRRNSIIFASKIHESCPSFVDRAEKKMMLYSKIPKSKLCSRFSLAKRFVPDKGQKFNQVCYEVHNEKFSPQDQIGKYFISLNV</sequence>
<gene>
    <name evidence="1" type="ORF">CEXT_431491</name>
</gene>
<comment type="caution">
    <text evidence="1">The sequence shown here is derived from an EMBL/GenBank/DDBJ whole genome shotgun (WGS) entry which is preliminary data.</text>
</comment>
<reference evidence="1 2" key="1">
    <citation type="submission" date="2021-06" db="EMBL/GenBank/DDBJ databases">
        <title>Caerostris extrusa draft genome.</title>
        <authorList>
            <person name="Kono N."/>
            <person name="Arakawa K."/>
        </authorList>
    </citation>
    <scope>NUCLEOTIDE SEQUENCE [LARGE SCALE GENOMIC DNA]</scope>
</reference>
<dbReference type="Proteomes" id="UP001054945">
    <property type="component" value="Unassembled WGS sequence"/>
</dbReference>
<evidence type="ECO:0000313" key="1">
    <source>
        <dbReference type="EMBL" id="GIY94076.1"/>
    </source>
</evidence>
<evidence type="ECO:0000313" key="2">
    <source>
        <dbReference type="Proteomes" id="UP001054945"/>
    </source>
</evidence>
<protein>
    <submittedName>
        <fullName evidence="1">Uncharacterized protein</fullName>
    </submittedName>
</protein>
<dbReference type="AlphaFoldDB" id="A0AAV4XGJ0"/>
<name>A0AAV4XGJ0_CAEEX</name>
<proteinExistence type="predicted"/>
<keyword evidence="2" id="KW-1185">Reference proteome</keyword>